<gene>
    <name evidence="2" type="ORF">SAMN05443551_1387</name>
</gene>
<dbReference type="PANTHER" id="PTHR36114">
    <property type="entry name" value="16.7 KDA PROTEIN IN WHIE LOCUS"/>
    <property type="match status" value="1"/>
</dbReference>
<sequence length="123" mass="14132">MTEDAINAINLVEKLGVISKHWDPHVVADYNDSEVMVVKFQGEFPFHKHDRTDDFFLVLTGEMIMDYEDRTSEVVRAGEMVIVPKRVVHRPRAEREVQVLLIEAKGEPNTCDSDREPASKPRI</sequence>
<protein>
    <submittedName>
        <fullName evidence="2">Mannose-6-phosphate isomerase, cupin superfamily</fullName>
    </submittedName>
</protein>
<name>A0A1M5QJQ0_9RHOB</name>
<dbReference type="CDD" id="cd02226">
    <property type="entry name" value="cupin_YdbB-like"/>
    <property type="match status" value="1"/>
</dbReference>
<dbReference type="InterPro" id="IPR011051">
    <property type="entry name" value="RmlC_Cupin_sf"/>
</dbReference>
<dbReference type="InterPro" id="IPR013096">
    <property type="entry name" value="Cupin_2"/>
</dbReference>
<dbReference type="AlphaFoldDB" id="A0A1M5QJQ0"/>
<dbReference type="Gene3D" id="2.60.120.10">
    <property type="entry name" value="Jelly Rolls"/>
    <property type="match status" value="1"/>
</dbReference>
<dbReference type="InterPro" id="IPR052044">
    <property type="entry name" value="PKS_Associated_Protein"/>
</dbReference>
<dbReference type="SUPFAM" id="SSF51182">
    <property type="entry name" value="RmlC-like cupins"/>
    <property type="match status" value="1"/>
</dbReference>
<dbReference type="EMBL" id="FQXC01000002">
    <property type="protein sequence ID" value="SHH14295.1"/>
    <property type="molecule type" value="Genomic_DNA"/>
</dbReference>
<evidence type="ECO:0000313" key="3">
    <source>
        <dbReference type="Proteomes" id="UP000184221"/>
    </source>
</evidence>
<dbReference type="GO" id="GO:0016853">
    <property type="term" value="F:isomerase activity"/>
    <property type="evidence" value="ECO:0007669"/>
    <property type="project" value="UniProtKB-KW"/>
</dbReference>
<dbReference type="InterPro" id="IPR014710">
    <property type="entry name" value="RmlC-like_jellyroll"/>
</dbReference>
<keyword evidence="3" id="KW-1185">Reference proteome</keyword>
<evidence type="ECO:0000313" key="2">
    <source>
        <dbReference type="EMBL" id="SHH14295.1"/>
    </source>
</evidence>
<organism evidence="2 3">
    <name type="scientific">Marivita hallyeonensis</name>
    <dbReference type="NCBI Taxonomy" id="996342"/>
    <lineage>
        <taxon>Bacteria</taxon>
        <taxon>Pseudomonadati</taxon>
        <taxon>Pseudomonadota</taxon>
        <taxon>Alphaproteobacteria</taxon>
        <taxon>Rhodobacterales</taxon>
        <taxon>Roseobacteraceae</taxon>
        <taxon>Marivita</taxon>
    </lineage>
</organism>
<reference evidence="2 3" key="1">
    <citation type="submission" date="2016-11" db="EMBL/GenBank/DDBJ databases">
        <authorList>
            <person name="Jaros S."/>
            <person name="Januszkiewicz K."/>
            <person name="Wedrychowicz H."/>
        </authorList>
    </citation>
    <scope>NUCLEOTIDE SEQUENCE [LARGE SCALE GENOMIC DNA]</scope>
    <source>
        <strain evidence="2 3">DSM 29431</strain>
    </source>
</reference>
<dbReference type="PANTHER" id="PTHR36114:SF1">
    <property type="entry name" value="16.7 KDA PROTEIN IN WHIE LOCUS"/>
    <property type="match status" value="1"/>
</dbReference>
<proteinExistence type="predicted"/>
<dbReference type="Proteomes" id="UP000184221">
    <property type="component" value="Unassembled WGS sequence"/>
</dbReference>
<evidence type="ECO:0000259" key="1">
    <source>
        <dbReference type="Pfam" id="PF07883"/>
    </source>
</evidence>
<feature type="domain" description="Cupin type-2" evidence="1">
    <location>
        <begin position="36"/>
        <end position="100"/>
    </location>
</feature>
<dbReference type="STRING" id="996342.SAMN05443551_1387"/>
<keyword evidence="2" id="KW-0413">Isomerase</keyword>
<dbReference type="Pfam" id="PF07883">
    <property type="entry name" value="Cupin_2"/>
    <property type="match status" value="1"/>
</dbReference>
<accession>A0A1M5QJQ0</accession>